<protein>
    <submittedName>
        <fullName evidence="7">Uncharacterized protein</fullName>
    </submittedName>
</protein>
<comment type="subcellular location">
    <subcellularLocation>
        <location evidence="1">Membrane</location>
        <topology evidence="1">Multi-pass membrane protein</topology>
    </subcellularLocation>
</comment>
<keyword evidence="3 6" id="KW-0812">Transmembrane</keyword>
<comment type="similarity">
    <text evidence="2">Belongs to the NRAMP (TC 2.A.55) family.</text>
</comment>
<keyword evidence="4 6" id="KW-1133">Transmembrane helix</keyword>
<evidence type="ECO:0000313" key="8">
    <source>
        <dbReference type="Proteomes" id="UP001058974"/>
    </source>
</evidence>
<dbReference type="Proteomes" id="UP001058974">
    <property type="component" value="Chromosome 7"/>
</dbReference>
<dbReference type="Gramene" id="Psat07G0145100-T1">
    <property type="protein sequence ID" value="KAI5384442.1"/>
    <property type="gene ID" value="KIW84_071451"/>
</dbReference>
<feature type="transmembrane region" description="Helical" evidence="6">
    <location>
        <begin position="34"/>
        <end position="53"/>
    </location>
</feature>
<reference evidence="7 8" key="1">
    <citation type="journal article" date="2022" name="Nat. Genet.">
        <title>Improved pea reference genome and pan-genome highlight genomic features and evolutionary characteristics.</title>
        <authorList>
            <person name="Yang T."/>
            <person name="Liu R."/>
            <person name="Luo Y."/>
            <person name="Hu S."/>
            <person name="Wang D."/>
            <person name="Wang C."/>
            <person name="Pandey M.K."/>
            <person name="Ge S."/>
            <person name="Xu Q."/>
            <person name="Li N."/>
            <person name="Li G."/>
            <person name="Huang Y."/>
            <person name="Saxena R.K."/>
            <person name="Ji Y."/>
            <person name="Li M."/>
            <person name="Yan X."/>
            <person name="He Y."/>
            <person name="Liu Y."/>
            <person name="Wang X."/>
            <person name="Xiang C."/>
            <person name="Varshney R.K."/>
            <person name="Ding H."/>
            <person name="Gao S."/>
            <person name="Zong X."/>
        </authorList>
    </citation>
    <scope>NUCLEOTIDE SEQUENCE [LARGE SCALE GENOMIC DNA]</scope>
    <source>
        <strain evidence="7 8">cv. Zhongwan 6</strain>
    </source>
</reference>
<dbReference type="AlphaFoldDB" id="A0A9D4ZT58"/>
<evidence type="ECO:0000256" key="3">
    <source>
        <dbReference type="ARBA" id="ARBA00022692"/>
    </source>
</evidence>
<feature type="transmembrane region" description="Helical" evidence="6">
    <location>
        <begin position="74"/>
        <end position="99"/>
    </location>
</feature>
<dbReference type="Pfam" id="PF01566">
    <property type="entry name" value="Nramp"/>
    <property type="match status" value="1"/>
</dbReference>
<name>A0A9D4ZT58_PEA</name>
<evidence type="ECO:0000256" key="2">
    <source>
        <dbReference type="ARBA" id="ARBA00009965"/>
    </source>
</evidence>
<feature type="transmembrane region" description="Helical" evidence="6">
    <location>
        <begin position="139"/>
        <end position="155"/>
    </location>
</feature>
<dbReference type="PANTHER" id="PTHR11706:SF75">
    <property type="entry name" value="ETHYLENE-INSENSITIVE PROTEIN 2"/>
    <property type="match status" value="1"/>
</dbReference>
<accession>A0A9D4ZT58</accession>
<feature type="transmembrane region" description="Helical" evidence="6">
    <location>
        <begin position="175"/>
        <end position="193"/>
    </location>
</feature>
<proteinExistence type="inferred from homology"/>
<comment type="caution">
    <text evidence="7">The sequence shown here is derived from an EMBL/GenBank/DDBJ whole genome shotgun (WGS) entry which is preliminary data.</text>
</comment>
<evidence type="ECO:0000313" key="7">
    <source>
        <dbReference type="EMBL" id="KAI5384442.1"/>
    </source>
</evidence>
<feature type="transmembrane region" description="Helical" evidence="6">
    <location>
        <begin position="105"/>
        <end position="127"/>
    </location>
</feature>
<sequence length="198" mass="21692">MKFSMHSSQDNDSMLQNTCQGASIEGGTRLGSDLVAFTLVFNSAAIVCQYLSSRVAVSIGRDLARICSDEYDTWTCLFIGMQTEFSVIVLDLNMVLGIAQGLNLIFGWDLFTCIFLTTIGAVFNLLLHDIEKTKYRGEFVAGFVLLSFILGLLINQSEVPLSLKGIIIKLSGETAFMLMSLLGATLVPHNFYLHSSIA</sequence>
<evidence type="ECO:0000256" key="4">
    <source>
        <dbReference type="ARBA" id="ARBA00022989"/>
    </source>
</evidence>
<dbReference type="GO" id="GO:0034755">
    <property type="term" value="P:iron ion transmembrane transport"/>
    <property type="evidence" value="ECO:0007669"/>
    <property type="project" value="TreeGrafter"/>
</dbReference>
<gene>
    <name evidence="7" type="ORF">KIW84_071451</name>
</gene>
<dbReference type="EMBL" id="JAMSHJ010000007">
    <property type="protein sequence ID" value="KAI5384442.1"/>
    <property type="molecule type" value="Genomic_DNA"/>
</dbReference>
<dbReference type="PANTHER" id="PTHR11706">
    <property type="entry name" value="SOLUTE CARRIER PROTEIN FAMILY 11 MEMBER"/>
    <property type="match status" value="1"/>
</dbReference>
<evidence type="ECO:0000256" key="1">
    <source>
        <dbReference type="ARBA" id="ARBA00004141"/>
    </source>
</evidence>
<dbReference type="GO" id="GO:0005384">
    <property type="term" value="F:manganese ion transmembrane transporter activity"/>
    <property type="evidence" value="ECO:0007669"/>
    <property type="project" value="TreeGrafter"/>
</dbReference>
<organism evidence="7 8">
    <name type="scientific">Pisum sativum</name>
    <name type="common">Garden pea</name>
    <name type="synonym">Lathyrus oleraceus</name>
    <dbReference type="NCBI Taxonomy" id="3888"/>
    <lineage>
        <taxon>Eukaryota</taxon>
        <taxon>Viridiplantae</taxon>
        <taxon>Streptophyta</taxon>
        <taxon>Embryophyta</taxon>
        <taxon>Tracheophyta</taxon>
        <taxon>Spermatophyta</taxon>
        <taxon>Magnoliopsida</taxon>
        <taxon>eudicotyledons</taxon>
        <taxon>Gunneridae</taxon>
        <taxon>Pentapetalae</taxon>
        <taxon>rosids</taxon>
        <taxon>fabids</taxon>
        <taxon>Fabales</taxon>
        <taxon>Fabaceae</taxon>
        <taxon>Papilionoideae</taxon>
        <taxon>50 kb inversion clade</taxon>
        <taxon>NPAAA clade</taxon>
        <taxon>Hologalegina</taxon>
        <taxon>IRL clade</taxon>
        <taxon>Fabeae</taxon>
        <taxon>Lathyrus</taxon>
    </lineage>
</organism>
<evidence type="ECO:0000256" key="5">
    <source>
        <dbReference type="ARBA" id="ARBA00023136"/>
    </source>
</evidence>
<keyword evidence="5 6" id="KW-0472">Membrane</keyword>
<dbReference type="PRINTS" id="PR00447">
    <property type="entry name" value="NATRESASSCMP"/>
</dbReference>
<dbReference type="InterPro" id="IPR001046">
    <property type="entry name" value="NRAMP_fam"/>
</dbReference>
<evidence type="ECO:0000256" key="6">
    <source>
        <dbReference type="SAM" id="Phobius"/>
    </source>
</evidence>
<dbReference type="GO" id="GO:0005886">
    <property type="term" value="C:plasma membrane"/>
    <property type="evidence" value="ECO:0007669"/>
    <property type="project" value="TreeGrafter"/>
</dbReference>
<keyword evidence="8" id="KW-1185">Reference proteome</keyword>
<dbReference type="GO" id="GO:0015086">
    <property type="term" value="F:cadmium ion transmembrane transporter activity"/>
    <property type="evidence" value="ECO:0007669"/>
    <property type="project" value="TreeGrafter"/>
</dbReference>